<evidence type="ECO:0000256" key="7">
    <source>
        <dbReference type="ARBA" id="ARBA00047343"/>
    </source>
</evidence>
<evidence type="ECO:0000256" key="4">
    <source>
        <dbReference type="ARBA" id="ARBA00022695"/>
    </source>
</evidence>
<evidence type="ECO:0000256" key="3">
    <source>
        <dbReference type="ARBA" id="ARBA00022679"/>
    </source>
</evidence>
<keyword evidence="4 11" id="KW-0548">Nucleotidyltransferase</keyword>
<comment type="catalytic activity">
    <reaction evidence="7">
        <text>alpha-D-mannose 1-phosphate + GTP + H(+) = GDP-alpha-D-mannose + diphosphate</text>
        <dbReference type="Rhea" id="RHEA:15229"/>
        <dbReference type="ChEBI" id="CHEBI:15378"/>
        <dbReference type="ChEBI" id="CHEBI:33019"/>
        <dbReference type="ChEBI" id="CHEBI:37565"/>
        <dbReference type="ChEBI" id="CHEBI:57527"/>
        <dbReference type="ChEBI" id="CHEBI:58409"/>
        <dbReference type="EC" id="2.7.7.13"/>
    </reaction>
</comment>
<protein>
    <recommendedName>
        <fullName evidence="2">mannose-1-phosphate guanylyltransferase</fullName>
        <ecNumber evidence="2">2.7.7.13</ecNumber>
    </recommendedName>
</protein>
<dbReference type="Proteomes" id="UP000247389">
    <property type="component" value="Unassembled WGS sequence"/>
</dbReference>
<proteinExistence type="inferred from homology"/>
<dbReference type="InterPro" id="IPR054566">
    <property type="entry name" value="ManC/GMP-like_b-helix"/>
</dbReference>
<name>A0A1G9RVR5_9FIRM</name>
<evidence type="ECO:0000256" key="2">
    <source>
        <dbReference type="ARBA" id="ARBA00012387"/>
    </source>
</evidence>
<reference evidence="11 13" key="2">
    <citation type="submission" date="2019-03" db="EMBL/GenBank/DDBJ databases">
        <title>Deep subsurface shale carbon reservoir microbial communities from Ohio and West Virginia, USA.</title>
        <authorList>
            <person name="Wrighton K."/>
        </authorList>
    </citation>
    <scope>NUCLEOTIDE SEQUENCE [LARGE SCALE GENOMIC DNA]</scope>
    <source>
        <strain evidence="11 13">UTICA-S4D12</strain>
    </source>
</reference>
<dbReference type="Pfam" id="PF22640">
    <property type="entry name" value="ManC_GMP_beta-helix"/>
    <property type="match status" value="1"/>
</dbReference>
<dbReference type="PANTHER" id="PTHR46390:SF1">
    <property type="entry name" value="MANNOSE-1-PHOSPHATE GUANYLYLTRANSFERASE"/>
    <property type="match status" value="1"/>
</dbReference>
<accession>A0A1G9RVR5</accession>
<dbReference type="EMBL" id="QICM01000006">
    <property type="protein sequence ID" value="PXV67892.1"/>
    <property type="molecule type" value="Genomic_DNA"/>
</dbReference>
<dbReference type="Pfam" id="PF00483">
    <property type="entry name" value="NTP_transferase"/>
    <property type="match status" value="1"/>
</dbReference>
<organism evidence="11 13">
    <name type="scientific">Halanaerobium congolense</name>
    <dbReference type="NCBI Taxonomy" id="54121"/>
    <lineage>
        <taxon>Bacteria</taxon>
        <taxon>Bacillati</taxon>
        <taxon>Bacillota</taxon>
        <taxon>Clostridia</taxon>
        <taxon>Halanaerobiales</taxon>
        <taxon>Halanaerobiaceae</taxon>
        <taxon>Halanaerobium</taxon>
    </lineage>
</organism>
<dbReference type="InterPro" id="IPR005835">
    <property type="entry name" value="NTP_transferase_dom"/>
</dbReference>
<dbReference type="EMBL" id="SOAA01000001">
    <property type="protein sequence ID" value="TDS35328.1"/>
    <property type="molecule type" value="Genomic_DNA"/>
</dbReference>
<dbReference type="GO" id="GO:0005525">
    <property type="term" value="F:GTP binding"/>
    <property type="evidence" value="ECO:0007669"/>
    <property type="project" value="UniProtKB-KW"/>
</dbReference>
<dbReference type="Proteomes" id="UP000295758">
    <property type="component" value="Unassembled WGS sequence"/>
</dbReference>
<sequence>MKIALIMAGGNGSRFWPLSRKDRPKQFLKLNSDKKTLLEQTVERVNLIIPKEQIFIATNVNYEAAVKEKIDCIPEENIILEEVSKNTAPAITMAVLKIEKIYPGSTIFILPSDHLINGEKNFTDLLLRGGEIAESKNAVLTIGIEPKYPETGYGYIHVSSDQLVSDDQEYYTVQNFEEKPDLKTAEKYLAAGSYYWNSGIYITPAKLLLQEIENKLSSLYNNCKKIMEISEYKNLSQIRDKIKITKIKNIYSELENISIEYGVIEKLAKIYLLKANFIWDDLGSWTSLERVNEKNSENNIVVGKHLGIDTSDSIIYSCDRIVTTVGIKNLIIVNTGDAVLICDKDKAQEIKELRKLIEKENLDEYL</sequence>
<evidence type="ECO:0000313" key="12">
    <source>
        <dbReference type="Proteomes" id="UP000247389"/>
    </source>
</evidence>
<evidence type="ECO:0000256" key="1">
    <source>
        <dbReference type="ARBA" id="ARBA00006115"/>
    </source>
</evidence>
<evidence type="ECO:0000313" key="13">
    <source>
        <dbReference type="Proteomes" id="UP000295758"/>
    </source>
</evidence>
<dbReference type="PANTHER" id="PTHR46390">
    <property type="entry name" value="MANNOSE-1-PHOSPHATE GUANYLYLTRANSFERASE"/>
    <property type="match status" value="1"/>
</dbReference>
<reference evidence="10 12" key="1">
    <citation type="submission" date="2018-04" db="EMBL/GenBank/DDBJ databases">
        <title>Subsurface microbial communities from deep shales in Ohio and West Virginia, USA.</title>
        <authorList>
            <person name="Wrighton K."/>
        </authorList>
    </citation>
    <scope>NUCLEOTIDE SEQUENCE [LARGE SCALE GENOMIC DNA]</scope>
    <source>
        <strain evidence="10 12">MSL28</strain>
    </source>
</reference>
<keyword evidence="3 11" id="KW-0808">Transferase</keyword>
<evidence type="ECO:0000259" key="9">
    <source>
        <dbReference type="Pfam" id="PF22640"/>
    </source>
</evidence>
<keyword evidence="6" id="KW-0342">GTP-binding</keyword>
<evidence type="ECO:0000313" key="11">
    <source>
        <dbReference type="EMBL" id="TDS35328.1"/>
    </source>
</evidence>
<dbReference type="InterPro" id="IPR049577">
    <property type="entry name" value="GMPP_N"/>
</dbReference>
<evidence type="ECO:0000259" key="8">
    <source>
        <dbReference type="Pfam" id="PF00483"/>
    </source>
</evidence>
<dbReference type="Gene3D" id="3.90.550.10">
    <property type="entry name" value="Spore Coat Polysaccharide Biosynthesis Protein SpsA, Chain A"/>
    <property type="match status" value="1"/>
</dbReference>
<dbReference type="InterPro" id="IPR051161">
    <property type="entry name" value="Mannose-6P_isomerase_type2"/>
</dbReference>
<dbReference type="SUPFAM" id="SSF53448">
    <property type="entry name" value="Nucleotide-diphospho-sugar transferases"/>
    <property type="match status" value="1"/>
</dbReference>
<comment type="caution">
    <text evidence="11">The sequence shown here is derived from an EMBL/GenBank/DDBJ whole genome shotgun (WGS) entry which is preliminary data.</text>
</comment>
<evidence type="ECO:0000313" key="10">
    <source>
        <dbReference type="EMBL" id="PXV67892.1"/>
    </source>
</evidence>
<dbReference type="CDD" id="cd02509">
    <property type="entry name" value="GDP-M1P_Guanylyltransferase"/>
    <property type="match status" value="1"/>
</dbReference>
<keyword evidence="5" id="KW-0547">Nucleotide-binding</keyword>
<dbReference type="GO" id="GO:0004475">
    <property type="term" value="F:mannose-1-phosphate guanylyltransferase (GTP) activity"/>
    <property type="evidence" value="ECO:0007669"/>
    <property type="project" value="UniProtKB-EC"/>
</dbReference>
<dbReference type="EC" id="2.7.7.13" evidence="2"/>
<dbReference type="InterPro" id="IPR029044">
    <property type="entry name" value="Nucleotide-diphossugar_trans"/>
</dbReference>
<evidence type="ECO:0000256" key="5">
    <source>
        <dbReference type="ARBA" id="ARBA00022741"/>
    </source>
</evidence>
<feature type="domain" description="Nucleotidyl transferase" evidence="8">
    <location>
        <begin position="4"/>
        <end position="295"/>
    </location>
</feature>
<feature type="domain" description="MannoseP isomerase/GMP-like beta-helix" evidence="9">
    <location>
        <begin position="303"/>
        <end position="353"/>
    </location>
</feature>
<gene>
    <name evidence="11" type="ORF">BY453_10143</name>
    <name evidence="10" type="ORF">C8C78_10616</name>
</gene>
<evidence type="ECO:0000256" key="6">
    <source>
        <dbReference type="ARBA" id="ARBA00023134"/>
    </source>
</evidence>
<dbReference type="AlphaFoldDB" id="A0A1G9RVR5"/>
<dbReference type="SUPFAM" id="SSF159283">
    <property type="entry name" value="Guanosine diphospho-D-mannose pyrophosphorylase/mannose-6-phosphate isomerase linker domain"/>
    <property type="match status" value="1"/>
</dbReference>
<comment type="similarity">
    <text evidence="1">Belongs to the mannose-6-phosphate isomerase type 2 family.</text>
</comment>
<dbReference type="RefSeq" id="WP_089722924.1">
    <property type="nucleotide sequence ID" value="NZ_FNGB01000009.1"/>
</dbReference>
<dbReference type="FunFam" id="3.90.550.10:FF:000046">
    <property type="entry name" value="Mannose-1-phosphate guanylyltransferase (GDP)"/>
    <property type="match status" value="1"/>
</dbReference>
<dbReference type="GO" id="GO:0009298">
    <property type="term" value="P:GDP-mannose biosynthetic process"/>
    <property type="evidence" value="ECO:0007669"/>
    <property type="project" value="TreeGrafter"/>
</dbReference>